<organism evidence="1 2">
    <name type="scientific">Ditylenchus dipsaci</name>
    <dbReference type="NCBI Taxonomy" id="166011"/>
    <lineage>
        <taxon>Eukaryota</taxon>
        <taxon>Metazoa</taxon>
        <taxon>Ecdysozoa</taxon>
        <taxon>Nematoda</taxon>
        <taxon>Chromadorea</taxon>
        <taxon>Rhabditida</taxon>
        <taxon>Tylenchina</taxon>
        <taxon>Tylenchomorpha</taxon>
        <taxon>Sphaerularioidea</taxon>
        <taxon>Anguinidae</taxon>
        <taxon>Anguininae</taxon>
        <taxon>Ditylenchus</taxon>
    </lineage>
</organism>
<protein>
    <submittedName>
        <fullName evidence="2">Uncharacterized protein</fullName>
    </submittedName>
</protein>
<keyword evidence="1" id="KW-1185">Reference proteome</keyword>
<dbReference type="WBParaSite" id="jg21115">
    <property type="protein sequence ID" value="jg21115"/>
    <property type="gene ID" value="jg21115"/>
</dbReference>
<name>A0A915DMT2_9BILA</name>
<dbReference type="Proteomes" id="UP000887574">
    <property type="component" value="Unplaced"/>
</dbReference>
<dbReference type="AlphaFoldDB" id="A0A915DMT2"/>
<accession>A0A915DMT2</accession>
<sequence>MSDEVFEKLVRVLNTYSGRDKAMRTIYFGLVLVSTRINRAALAKHVLALASNKKIPGDLEHSTDVQDTCLSSVITLLFGANSLAEFVAWLSDARILKFDASRWFRYCLYLYFGAICVEFFDGKLTNALRKTAAQEAEGNMKP</sequence>
<proteinExistence type="predicted"/>
<evidence type="ECO:0000313" key="2">
    <source>
        <dbReference type="WBParaSite" id="jg21115"/>
    </source>
</evidence>
<evidence type="ECO:0000313" key="1">
    <source>
        <dbReference type="Proteomes" id="UP000887574"/>
    </source>
</evidence>
<reference evidence="2" key="1">
    <citation type="submission" date="2022-11" db="UniProtKB">
        <authorList>
            <consortium name="WormBaseParasite"/>
        </authorList>
    </citation>
    <scope>IDENTIFICATION</scope>
</reference>